<dbReference type="Gene3D" id="3.30.365.10">
    <property type="entry name" value="Aldehyde oxidase/xanthine dehydrogenase, molybdopterin binding domain"/>
    <property type="match status" value="4"/>
</dbReference>
<dbReference type="Pfam" id="PF20256">
    <property type="entry name" value="MoCoBD_2"/>
    <property type="match status" value="1"/>
</dbReference>
<reference evidence="4 5" key="1">
    <citation type="journal article" date="2008" name="J. Bacteriol.">
        <title>'Candidatus Cloacamonas acidaminovorans': genome sequence reconstruction provides a first glimpse of a new bacterial division.</title>
        <authorList>
            <person name="Pelletier E."/>
            <person name="Kreimeyer A."/>
            <person name="Bocs S."/>
            <person name="Rouy Z."/>
            <person name="Gyapay G."/>
            <person name="Chouari R."/>
            <person name="Riviere D."/>
            <person name="Ganesan A."/>
            <person name="Daegelen P."/>
            <person name="Sghir A."/>
            <person name="Cohen G.N."/>
            <person name="Medigue C."/>
            <person name="Weissenbach J."/>
            <person name="Le Paslier D."/>
        </authorList>
    </citation>
    <scope>NUCLEOTIDE SEQUENCE [LARGE SCALE GENOMIC DNA]</scope>
    <source>
        <strain evidence="5">Evry</strain>
    </source>
</reference>
<dbReference type="Pfam" id="PF01315">
    <property type="entry name" value="Ald_Xan_dh_C"/>
    <property type="match status" value="1"/>
</dbReference>
<evidence type="ECO:0000313" key="5">
    <source>
        <dbReference type="Proteomes" id="UP000002019"/>
    </source>
</evidence>
<dbReference type="HOGENOM" id="CLU_001681_2_1_0"/>
<sequence length="754" mass="82898">MFTDAFRNDAAAKVTGRAKYTDDYKLPDMLYAVPLHSQVASAIIKSIDYSEALKQKGVVAVYTAKDIPGKIKFGQIIKDCHTIINRRIRSAGDVIALVVAETREIALSALPLIKVELEEIPAVYNPEEAMQGTSPLVNPDFGSNICNYHKVRTGDIEQGEKEADIIMEQEFNTSRVEHTYLEPETALCYLRPDGVMEVLGSMQHPFSTRRFVASTLGCKLSAVEVKNIPMGGGFGGKDDTAALVCARAALCAYLTKRPVKLTYSREMSMRESYKRHPYKLQYRMGLKKNGKIVFIKARIIADGGAYCSVTPWVTWRSTVQSCGCYEVPNVQSDVYGVYTNNIFSGAFRGFGSPQVNFAIEQLIEMAAQKLNMDETEFRKINMVHQGSKTITDQKLDNHTVSLQEVMDSVLKEIDYENKVKKCSFGNPKIDEWYGIGYAISYRGVSLGAEGTDMNSAIIYIQPDGSVLLETGVHENGQGAQSAMILIASEELGIPKELIRYRLPSTSNIPDGGSTVASRGTIMGGGAVVNAAKIIKQRLCEGVEKALGIKDCSYKDGNVYFAQGEKVADYFEAVRLCYDHQIYPYAFGVFQAPPISWDEETGHGNAYFSWVYSCQAAELKVNSQTGKITLLNLVAAHDIGRAINPALLAGQIYGGMAMGAGYALYENFSLVNGEPKASNFNSYRVMRSTDLPEMTAIFVENPDPNSPSKAKGIGEPALEITAPAIANALYRATGKRFTDLPMAPQVWEYVKGKQK</sequence>
<dbReference type="PANTHER" id="PTHR11908:SF132">
    <property type="entry name" value="ALDEHYDE OXIDASE 1-RELATED"/>
    <property type="match status" value="1"/>
</dbReference>
<dbReference type="InterPro" id="IPR046867">
    <property type="entry name" value="AldOxase/xan_DH_MoCoBD2"/>
</dbReference>
<dbReference type="PANTHER" id="PTHR11908">
    <property type="entry name" value="XANTHINE DEHYDROGENASE"/>
    <property type="match status" value="1"/>
</dbReference>
<proteinExistence type="predicted"/>
<dbReference type="KEGG" id="caci:CLOAM0721"/>
<dbReference type="EMBL" id="CU466930">
    <property type="protein sequence ID" value="CAO80604.1"/>
    <property type="molecule type" value="Genomic_DNA"/>
</dbReference>
<organism evidence="4 5">
    <name type="scientific">Cloacimonas acidaminovorans (strain Evry)</name>
    <dbReference type="NCBI Taxonomy" id="459349"/>
    <lineage>
        <taxon>Bacteria</taxon>
        <taxon>Pseudomonadati</taxon>
        <taxon>Candidatus Cloacimonadota</taxon>
        <taxon>Candidatus Cloacimonadia</taxon>
        <taxon>Candidatus Cloacimonadales</taxon>
        <taxon>Candidatus Cloacimonadaceae</taxon>
        <taxon>Candidatus Cloacimonas</taxon>
    </lineage>
</organism>
<dbReference type="eggNOG" id="COG1529">
    <property type="taxonomic scope" value="Bacteria"/>
</dbReference>
<keyword evidence="5" id="KW-1185">Reference proteome</keyword>
<dbReference type="EC" id="1.-.-.-" evidence="4"/>
<dbReference type="Proteomes" id="UP000002019">
    <property type="component" value="Chromosome"/>
</dbReference>
<dbReference type="InterPro" id="IPR008274">
    <property type="entry name" value="AldOxase/xan_DH_MoCoBD1"/>
</dbReference>
<dbReference type="SUPFAM" id="SSF54665">
    <property type="entry name" value="CO dehydrogenase molybdoprotein N-domain-like"/>
    <property type="match status" value="1"/>
</dbReference>
<dbReference type="SMART" id="SM01008">
    <property type="entry name" value="Ald_Xan_dh_C"/>
    <property type="match status" value="1"/>
</dbReference>
<dbReference type="GO" id="GO:0016491">
    <property type="term" value="F:oxidoreductase activity"/>
    <property type="evidence" value="ECO:0007669"/>
    <property type="project" value="UniProtKB-KW"/>
</dbReference>
<gene>
    <name evidence="4" type="ordered locus">CLOAM0721</name>
</gene>
<feature type="domain" description="Aldehyde oxidase/xanthine dehydrogenase a/b hammerhead" evidence="3">
    <location>
        <begin position="15"/>
        <end position="121"/>
    </location>
</feature>
<evidence type="ECO:0000259" key="3">
    <source>
        <dbReference type="SMART" id="SM01008"/>
    </source>
</evidence>
<dbReference type="InterPro" id="IPR037165">
    <property type="entry name" value="AldOxase/xan_DH_Mopterin-bd_sf"/>
</dbReference>
<dbReference type="Gene3D" id="3.90.1170.50">
    <property type="entry name" value="Aldehyde oxidase/xanthine dehydrogenase, a/b hammerhead"/>
    <property type="match status" value="1"/>
</dbReference>
<evidence type="ECO:0000256" key="1">
    <source>
        <dbReference type="ARBA" id="ARBA00022505"/>
    </source>
</evidence>
<dbReference type="InterPro" id="IPR000674">
    <property type="entry name" value="Ald_Oxase/Xan_DH_a/b"/>
</dbReference>
<name>B0VGY9_CLOAI</name>
<dbReference type="InterPro" id="IPR016208">
    <property type="entry name" value="Ald_Oxase/xanthine_DH-like"/>
</dbReference>
<dbReference type="Pfam" id="PF02738">
    <property type="entry name" value="MoCoBD_1"/>
    <property type="match status" value="1"/>
</dbReference>
<keyword evidence="1" id="KW-0500">Molybdenum</keyword>
<dbReference type="RefSeq" id="WP_015424463.1">
    <property type="nucleotide sequence ID" value="NC_020449.1"/>
</dbReference>
<evidence type="ECO:0000313" key="4">
    <source>
        <dbReference type="EMBL" id="CAO80604.1"/>
    </source>
</evidence>
<accession>B0VGY9</accession>
<protein>
    <submittedName>
        <fullName evidence="4">Dehydrogenase, molybdenum binding subunit, large chain</fullName>
        <ecNumber evidence="4">1.-.-.-</ecNumber>
    </submittedName>
</protein>
<dbReference type="AlphaFoldDB" id="B0VGY9"/>
<keyword evidence="2 4" id="KW-0560">Oxidoreductase</keyword>
<dbReference type="GO" id="GO:0005506">
    <property type="term" value="F:iron ion binding"/>
    <property type="evidence" value="ECO:0007669"/>
    <property type="project" value="InterPro"/>
</dbReference>
<dbReference type="STRING" id="459349.CLOAM0721"/>
<evidence type="ECO:0000256" key="2">
    <source>
        <dbReference type="ARBA" id="ARBA00023002"/>
    </source>
</evidence>
<dbReference type="SUPFAM" id="SSF56003">
    <property type="entry name" value="Molybdenum cofactor-binding domain"/>
    <property type="match status" value="1"/>
</dbReference>
<dbReference type="InterPro" id="IPR036856">
    <property type="entry name" value="Ald_Oxase/Xan_DH_a/b_sf"/>
</dbReference>